<proteinExistence type="predicted"/>
<comment type="caution">
    <text evidence="1">The sequence shown here is derived from an EMBL/GenBank/DDBJ whole genome shotgun (WGS) entry which is preliminary data.</text>
</comment>
<reference evidence="1 2" key="1">
    <citation type="journal article" date="2017" name="Biotechnol. Biofuels">
        <title>Differential beta-glucosidase expression as a function of carbon source availability in Talaromyces amestolkiae: a genomic and proteomic approach.</title>
        <authorList>
            <person name="de Eugenio L.I."/>
            <person name="Mendez-Liter J.A."/>
            <person name="Nieto-Dominguez M."/>
            <person name="Alonso L."/>
            <person name="Gil-Munoz J."/>
            <person name="Barriuso J."/>
            <person name="Prieto A."/>
            <person name="Martinez M.J."/>
        </authorList>
    </citation>
    <scope>NUCLEOTIDE SEQUENCE [LARGE SCALE GENOMIC DNA]</scope>
    <source>
        <strain evidence="1 2">CIB</strain>
    </source>
</reference>
<accession>A0A364KWG3</accession>
<protein>
    <submittedName>
        <fullName evidence="1">Uncharacterized protein</fullName>
    </submittedName>
</protein>
<sequence length="110" mass="12627">MPRSYSKLTIKIDELLEKDSARLFAVIKTHAVNIKQLTLAPTRKDFVKLQHEDAEIVVKKPSALRAHLDAIPFLEVVLVEVYWQNSRQILLDPIENYGMKVKMVKKPFGA</sequence>
<dbReference type="RefSeq" id="XP_040732411.1">
    <property type="nucleotide sequence ID" value="XM_040876215.1"/>
</dbReference>
<dbReference type="Proteomes" id="UP000249363">
    <property type="component" value="Unassembled WGS sequence"/>
</dbReference>
<keyword evidence="2" id="KW-1185">Reference proteome</keyword>
<dbReference type="GeneID" id="63793123"/>
<dbReference type="EMBL" id="MIKG01000006">
    <property type="protein sequence ID" value="RAO67895.1"/>
    <property type="molecule type" value="Genomic_DNA"/>
</dbReference>
<evidence type="ECO:0000313" key="2">
    <source>
        <dbReference type="Proteomes" id="UP000249363"/>
    </source>
</evidence>
<organism evidence="1 2">
    <name type="scientific">Talaromyces amestolkiae</name>
    <dbReference type="NCBI Taxonomy" id="1196081"/>
    <lineage>
        <taxon>Eukaryota</taxon>
        <taxon>Fungi</taxon>
        <taxon>Dikarya</taxon>
        <taxon>Ascomycota</taxon>
        <taxon>Pezizomycotina</taxon>
        <taxon>Eurotiomycetes</taxon>
        <taxon>Eurotiomycetidae</taxon>
        <taxon>Eurotiales</taxon>
        <taxon>Trichocomaceae</taxon>
        <taxon>Talaromyces</taxon>
        <taxon>Talaromyces sect. Talaromyces</taxon>
    </lineage>
</organism>
<evidence type="ECO:0000313" key="1">
    <source>
        <dbReference type="EMBL" id="RAO67895.1"/>
    </source>
</evidence>
<gene>
    <name evidence="1" type="ORF">BHQ10_003907</name>
</gene>
<name>A0A364KWG3_TALAM</name>
<dbReference type="AlphaFoldDB" id="A0A364KWG3"/>